<dbReference type="EMBL" id="JARAWJ010000018">
    <property type="protein sequence ID" value="MDX3040191.1"/>
    <property type="molecule type" value="Genomic_DNA"/>
</dbReference>
<gene>
    <name evidence="2" type="ORF">PV383_23885</name>
</gene>
<dbReference type="Proteomes" id="UP001282474">
    <property type="component" value="Unassembled WGS sequence"/>
</dbReference>
<dbReference type="SUPFAM" id="SSF48498">
    <property type="entry name" value="Tetracyclin repressor-like, C-terminal domain"/>
    <property type="match status" value="1"/>
</dbReference>
<evidence type="ECO:0000313" key="3">
    <source>
        <dbReference type="Proteomes" id="UP001282474"/>
    </source>
</evidence>
<dbReference type="InterPro" id="IPR036271">
    <property type="entry name" value="Tet_transcr_reg_TetR-rel_C_sf"/>
</dbReference>
<protein>
    <recommendedName>
        <fullName evidence="4">TetR family transcriptional regulator</fullName>
    </recommendedName>
</protein>
<sequence>MGRRRRWAGRCGRRRLRPDVTTADLVLLSGSLSQAVLTTGDSHPGEWRRLLRISLDGLSSRNTEPLPDHETHAETPAPRQP</sequence>
<proteinExistence type="predicted"/>
<evidence type="ECO:0008006" key="4">
    <source>
        <dbReference type="Google" id="ProtNLM"/>
    </source>
</evidence>
<organism evidence="2 3">
    <name type="scientific">Streptomyces caniscabiei</name>
    <dbReference type="NCBI Taxonomy" id="2746961"/>
    <lineage>
        <taxon>Bacteria</taxon>
        <taxon>Bacillati</taxon>
        <taxon>Actinomycetota</taxon>
        <taxon>Actinomycetes</taxon>
        <taxon>Kitasatosporales</taxon>
        <taxon>Streptomycetaceae</taxon>
        <taxon>Streptomyces</taxon>
    </lineage>
</organism>
<name>A0ABU4MSU4_9ACTN</name>
<reference evidence="2 3" key="1">
    <citation type="journal article" date="2023" name="Microb. Genom.">
        <title>Mesoterricola silvestris gen. nov., sp. nov., Mesoterricola sediminis sp. nov., Geothrix oryzae sp. nov., Geothrix edaphica sp. nov., Geothrix rubra sp. nov., and Geothrix limicola sp. nov., six novel members of Acidobacteriota isolated from soils.</title>
        <authorList>
            <person name="Weisberg A.J."/>
            <person name="Pearce E."/>
            <person name="Kramer C.G."/>
            <person name="Chang J.H."/>
            <person name="Clarke C.R."/>
        </authorList>
    </citation>
    <scope>NUCLEOTIDE SEQUENCE [LARGE SCALE GENOMIC DNA]</scope>
    <source>
        <strain evidence="2 3">NE20-4-1</strain>
    </source>
</reference>
<dbReference type="Gene3D" id="1.10.357.10">
    <property type="entry name" value="Tetracycline Repressor, domain 2"/>
    <property type="match status" value="1"/>
</dbReference>
<feature type="region of interest" description="Disordered" evidence="1">
    <location>
        <begin position="58"/>
        <end position="81"/>
    </location>
</feature>
<dbReference type="RefSeq" id="WP_237270456.1">
    <property type="nucleotide sequence ID" value="NZ_JABXWF010000007.1"/>
</dbReference>
<keyword evidence="3" id="KW-1185">Reference proteome</keyword>
<evidence type="ECO:0000256" key="1">
    <source>
        <dbReference type="SAM" id="MobiDB-lite"/>
    </source>
</evidence>
<accession>A0ABU4MSU4</accession>
<evidence type="ECO:0000313" key="2">
    <source>
        <dbReference type="EMBL" id="MDX3040191.1"/>
    </source>
</evidence>
<comment type="caution">
    <text evidence="2">The sequence shown here is derived from an EMBL/GenBank/DDBJ whole genome shotgun (WGS) entry which is preliminary data.</text>
</comment>